<evidence type="ECO:0000313" key="4">
    <source>
        <dbReference type="Proteomes" id="UP001303115"/>
    </source>
</evidence>
<reference evidence="4" key="1">
    <citation type="journal article" date="2023" name="Mol. Phylogenet. Evol.">
        <title>Genome-scale phylogeny and comparative genomics of the fungal order Sordariales.</title>
        <authorList>
            <person name="Hensen N."/>
            <person name="Bonometti L."/>
            <person name="Westerberg I."/>
            <person name="Brannstrom I.O."/>
            <person name="Guillou S."/>
            <person name="Cros-Aarteil S."/>
            <person name="Calhoun S."/>
            <person name="Haridas S."/>
            <person name="Kuo A."/>
            <person name="Mondo S."/>
            <person name="Pangilinan J."/>
            <person name="Riley R."/>
            <person name="LaButti K."/>
            <person name="Andreopoulos B."/>
            <person name="Lipzen A."/>
            <person name="Chen C."/>
            <person name="Yan M."/>
            <person name="Daum C."/>
            <person name="Ng V."/>
            <person name="Clum A."/>
            <person name="Steindorff A."/>
            <person name="Ohm R.A."/>
            <person name="Martin F."/>
            <person name="Silar P."/>
            <person name="Natvig D.O."/>
            <person name="Lalanne C."/>
            <person name="Gautier V."/>
            <person name="Ament-Velasquez S.L."/>
            <person name="Kruys A."/>
            <person name="Hutchinson M.I."/>
            <person name="Powell A.J."/>
            <person name="Barry K."/>
            <person name="Miller A.N."/>
            <person name="Grigoriev I.V."/>
            <person name="Debuchy R."/>
            <person name="Gladieux P."/>
            <person name="Hiltunen Thoren M."/>
            <person name="Johannesson H."/>
        </authorList>
    </citation>
    <scope>NUCLEOTIDE SEQUENCE [LARGE SCALE GENOMIC DNA]</scope>
    <source>
        <strain evidence="4">CBS 284.82</strain>
    </source>
</reference>
<feature type="region of interest" description="Disordered" evidence="2">
    <location>
        <begin position="306"/>
        <end position="560"/>
    </location>
</feature>
<accession>A0AAN6SR19</accession>
<evidence type="ECO:0000256" key="1">
    <source>
        <dbReference type="SAM" id="Coils"/>
    </source>
</evidence>
<protein>
    <submittedName>
        <fullName evidence="3">Uncharacterized protein</fullName>
    </submittedName>
</protein>
<keyword evidence="1" id="KW-0175">Coiled coil</keyword>
<evidence type="ECO:0000313" key="3">
    <source>
        <dbReference type="EMBL" id="KAK4039904.1"/>
    </source>
</evidence>
<evidence type="ECO:0000256" key="2">
    <source>
        <dbReference type="SAM" id="MobiDB-lite"/>
    </source>
</evidence>
<dbReference type="AlphaFoldDB" id="A0AAN6SR19"/>
<organism evidence="3 4">
    <name type="scientific">Parachaetomium inaequale</name>
    <dbReference type="NCBI Taxonomy" id="2588326"/>
    <lineage>
        <taxon>Eukaryota</taxon>
        <taxon>Fungi</taxon>
        <taxon>Dikarya</taxon>
        <taxon>Ascomycota</taxon>
        <taxon>Pezizomycotina</taxon>
        <taxon>Sordariomycetes</taxon>
        <taxon>Sordariomycetidae</taxon>
        <taxon>Sordariales</taxon>
        <taxon>Chaetomiaceae</taxon>
        <taxon>Parachaetomium</taxon>
    </lineage>
</organism>
<feature type="region of interest" description="Disordered" evidence="2">
    <location>
        <begin position="38"/>
        <end position="145"/>
    </location>
</feature>
<proteinExistence type="predicted"/>
<feature type="compositionally biased region" description="Basic and acidic residues" evidence="2">
    <location>
        <begin position="417"/>
        <end position="430"/>
    </location>
</feature>
<dbReference type="Proteomes" id="UP001303115">
    <property type="component" value="Unassembled WGS sequence"/>
</dbReference>
<sequence>MDAGNLAHMSHAHLSQAHGLAMGSGLASRRGGQNIKPLSFEALKSPTDRDNGVPTPRTSRSHLLAGLRTAPKSATATSFPNLPSPTTAMPQARNRNSMAPGMYDSASLYGPKTSMPRFASQQQQPQQLQQPQQPQQPQQQAYHQASTYNQQYTAEQVLAPPQLQLDEAREHIDPNLHAQLLYTNAYLSDQQQRLQQQLKALQAAAQQFQGLSLNGHPQMMQQGYQNVYQQQLQNVQAMMAPATPQAGVYTVYDQVTGAPTLYLDQNQAQVHQAQLNAQLHAQLNAQLASQAQLANAYANVQQPAVGTPRFQMSPPPSIPNATGFRIPSPPRRYDSPAETHTPLPPPSANAFRRGHKKSPSVSNRGHLSIATNEEPLKSAGPKTASFPLTPLTAGYGPGQGRAGEHPVRQPRNPPSLDELKSKPTAKHEGSKNFVTRTRRSAIHNLVRAGLERRKEARSSGSISPISESTEELVETPMTDNDSDSGRSGSGSLIDRDECSLPSSRTSTGSWGAIGSDRPSSRQKTHRSSVDSAPSDSENAPGSFASLLKNSNRGIKAGGDVHRKARLVLTSAEKRKLAV</sequence>
<feature type="compositionally biased region" description="Low complexity" evidence="2">
    <location>
        <begin position="458"/>
        <end position="467"/>
    </location>
</feature>
<feature type="coiled-coil region" evidence="1">
    <location>
        <begin position="184"/>
        <end position="211"/>
    </location>
</feature>
<feature type="compositionally biased region" description="Polar residues" evidence="2">
    <location>
        <begin position="500"/>
        <end position="509"/>
    </location>
</feature>
<comment type="caution">
    <text evidence="3">The sequence shown here is derived from an EMBL/GenBank/DDBJ whole genome shotgun (WGS) entry which is preliminary data.</text>
</comment>
<feature type="compositionally biased region" description="Polar residues" evidence="2">
    <location>
        <begin position="72"/>
        <end position="97"/>
    </location>
</feature>
<feature type="compositionally biased region" description="Low complexity" evidence="2">
    <location>
        <begin position="121"/>
        <end position="140"/>
    </location>
</feature>
<feature type="compositionally biased region" description="Polar residues" evidence="2">
    <location>
        <begin position="529"/>
        <end position="539"/>
    </location>
</feature>
<dbReference type="EMBL" id="MU854389">
    <property type="protein sequence ID" value="KAK4039904.1"/>
    <property type="molecule type" value="Genomic_DNA"/>
</dbReference>
<name>A0AAN6SR19_9PEZI</name>
<keyword evidence="4" id="KW-1185">Reference proteome</keyword>
<feature type="compositionally biased region" description="Polar residues" evidence="2">
    <location>
        <begin position="359"/>
        <end position="371"/>
    </location>
</feature>
<gene>
    <name evidence="3" type="ORF">C8A01DRAFT_16178</name>
</gene>